<reference evidence="2 3" key="1">
    <citation type="submission" date="2020-05" db="EMBL/GenBank/DDBJ databases">
        <authorList>
            <person name="Casaregola S."/>
            <person name="Devillers H."/>
            <person name="Grondin C."/>
        </authorList>
    </citation>
    <scope>NUCLEOTIDE SEQUENCE [LARGE SCALE GENOMIC DNA]</scope>
    <source>
        <strain evidence="2 3">CLIB 1767</strain>
    </source>
</reference>
<dbReference type="GeneID" id="64858566"/>
<dbReference type="Pfam" id="PF00155">
    <property type="entry name" value="Aminotran_1_2"/>
    <property type="match status" value="1"/>
</dbReference>
<evidence type="ECO:0000313" key="3">
    <source>
        <dbReference type="Proteomes" id="UP000644660"/>
    </source>
</evidence>
<comment type="caution">
    <text evidence="2">The sequence shown here is derived from an EMBL/GenBank/DDBJ whole genome shotgun (WGS) entry which is preliminary data.</text>
</comment>
<keyword evidence="3" id="KW-1185">Reference proteome</keyword>
<dbReference type="AlphaFoldDB" id="A0A8H2ZH99"/>
<dbReference type="Gene3D" id="3.40.640.10">
    <property type="entry name" value="Type I PLP-dependent aspartate aminotransferase-like (Major domain)"/>
    <property type="match status" value="1"/>
</dbReference>
<dbReference type="Proteomes" id="UP000644660">
    <property type="component" value="Unassembled WGS sequence"/>
</dbReference>
<accession>A0A8H2ZH99</accession>
<dbReference type="FunFam" id="3.40.640.10:FF:000080">
    <property type="entry name" value="Aminotransferase, putative"/>
    <property type="match status" value="1"/>
</dbReference>
<evidence type="ECO:0000259" key="1">
    <source>
        <dbReference type="Pfam" id="PF00155"/>
    </source>
</evidence>
<dbReference type="OrthoDB" id="7042322at2759"/>
<dbReference type="InterPro" id="IPR015424">
    <property type="entry name" value="PyrdxlP-dep_Trfase"/>
</dbReference>
<sequence length="453" mass="50884">MSMDAPASLNFFKGHPSFRLLPNKEIIEATTELLTPDKRKFDSDTENRHPLTYGSDQGALWVRDTICSFLNDNVFKLSNDSNVRSTSECLNLNSGASYGILSLLLQTTLAQTGYTKQAFIISPTYFLINNCFIDAGFSGKLTAIDEIGYDTIDFNTLEKKIQECEDQANNDESTECIDNPESDKKKKVYKYVIYTVPTYSNPSGHTYSEETRLRLIKLARKYDMLIIADDVYDILNYDEDISNDKDLLPTPPKRFVHLDRQTWSPTIDDPFGNTVSNATFSKLIAPGLRFGYHETVTPSLAFQLSEGGANISGGTPSQLNSMIVGTMLKNGSATKILRNLIATYKERGEVLYNSVKKCLPQRTDCDVIHGGYFIWVTLPDGYNMEEVQRRLNAKHEVILANGSNFEVIGDPKGWGRRSARLSISFMEKNEIKEGIRLFGSVCQEYATELGLPF</sequence>
<protein>
    <submittedName>
        <fullName evidence="2">Similar to Saccharomyces cerevisiae YER152C Protein with 2-aminoadipate transaminase activity</fullName>
    </submittedName>
</protein>
<dbReference type="GO" id="GO:0030170">
    <property type="term" value="F:pyridoxal phosphate binding"/>
    <property type="evidence" value="ECO:0007669"/>
    <property type="project" value="InterPro"/>
</dbReference>
<dbReference type="PANTHER" id="PTHR42858:SF1">
    <property type="entry name" value="LD15494P"/>
    <property type="match status" value="1"/>
</dbReference>
<gene>
    <name evidence="2" type="ORF">KABA2_06S07282</name>
</gene>
<proteinExistence type="predicted"/>
<dbReference type="SUPFAM" id="SSF53383">
    <property type="entry name" value="PLP-dependent transferases"/>
    <property type="match status" value="1"/>
</dbReference>
<dbReference type="GO" id="GO:0047536">
    <property type="term" value="F:2-aminoadipate transaminase activity"/>
    <property type="evidence" value="ECO:0007669"/>
    <property type="project" value="TreeGrafter"/>
</dbReference>
<dbReference type="Gene3D" id="3.90.1150.10">
    <property type="entry name" value="Aspartate Aminotransferase, domain 1"/>
    <property type="match status" value="1"/>
</dbReference>
<organism evidence="2 3">
    <name type="scientific">Maudiozyma barnettii</name>
    <dbReference type="NCBI Taxonomy" id="61262"/>
    <lineage>
        <taxon>Eukaryota</taxon>
        <taxon>Fungi</taxon>
        <taxon>Dikarya</taxon>
        <taxon>Ascomycota</taxon>
        <taxon>Saccharomycotina</taxon>
        <taxon>Saccharomycetes</taxon>
        <taxon>Saccharomycetales</taxon>
        <taxon>Saccharomycetaceae</taxon>
        <taxon>Maudiozyma</taxon>
    </lineage>
</organism>
<dbReference type="CDD" id="cd00609">
    <property type="entry name" value="AAT_like"/>
    <property type="match status" value="1"/>
</dbReference>
<dbReference type="EMBL" id="CAEFZW010000006">
    <property type="protein sequence ID" value="CAB4255519.1"/>
    <property type="molecule type" value="Genomic_DNA"/>
</dbReference>
<feature type="domain" description="Aminotransferase class I/classII large" evidence="1">
    <location>
        <begin position="50"/>
        <end position="432"/>
    </location>
</feature>
<name>A0A8H2ZH99_9SACH</name>
<dbReference type="InterPro" id="IPR015422">
    <property type="entry name" value="PyrdxlP-dep_Trfase_small"/>
</dbReference>
<dbReference type="InterPro" id="IPR015421">
    <property type="entry name" value="PyrdxlP-dep_Trfase_major"/>
</dbReference>
<dbReference type="PANTHER" id="PTHR42858">
    <property type="entry name" value="AMINOTRANSFERASE"/>
    <property type="match status" value="1"/>
</dbReference>
<dbReference type="InterPro" id="IPR004839">
    <property type="entry name" value="Aminotransferase_I/II_large"/>
</dbReference>
<evidence type="ECO:0000313" key="2">
    <source>
        <dbReference type="EMBL" id="CAB4255519.1"/>
    </source>
</evidence>
<dbReference type="RefSeq" id="XP_041407363.1">
    <property type="nucleotide sequence ID" value="XM_041551429.1"/>
</dbReference>